<evidence type="ECO:0000256" key="2">
    <source>
        <dbReference type="SAM" id="Phobius"/>
    </source>
</evidence>
<accession>A0A4R1FS81</accession>
<sequence>MRYNPPPNWPKPLQGWSPDPGWNPDPAWGPLPDGWPLWINDETGTGDTDLAAHAGPDDRFVALRRWKRPHGWIIATAAAAIIVLGGIGLHLILDEEVPTSVGQQITRAVADMTEALNAADADSVNALTCRENREKKPATVHGLRESLDAYGTYRTKIKNINIDGGNAAVLVNIKASKDKEEGTMEVDYVLEDGSWKRCDR</sequence>
<evidence type="ECO:0000313" key="3">
    <source>
        <dbReference type="EMBL" id="TCJ96329.1"/>
    </source>
</evidence>
<dbReference type="Proteomes" id="UP000294856">
    <property type="component" value="Unassembled WGS sequence"/>
</dbReference>
<dbReference type="AlphaFoldDB" id="A0A4R1FS81"/>
<feature type="compositionally biased region" description="Pro residues" evidence="1">
    <location>
        <begin position="1"/>
        <end position="10"/>
    </location>
</feature>
<organism evidence="3 4">
    <name type="scientific">Nocardia alba</name>
    <dbReference type="NCBI Taxonomy" id="225051"/>
    <lineage>
        <taxon>Bacteria</taxon>
        <taxon>Bacillati</taxon>
        <taxon>Actinomycetota</taxon>
        <taxon>Actinomycetes</taxon>
        <taxon>Mycobacteriales</taxon>
        <taxon>Nocardiaceae</taxon>
        <taxon>Nocardia</taxon>
    </lineage>
</organism>
<evidence type="ECO:0000256" key="1">
    <source>
        <dbReference type="SAM" id="MobiDB-lite"/>
    </source>
</evidence>
<keyword evidence="4" id="KW-1185">Reference proteome</keyword>
<feature type="region of interest" description="Disordered" evidence="1">
    <location>
        <begin position="1"/>
        <end position="27"/>
    </location>
</feature>
<name>A0A4R1FS81_9NOCA</name>
<proteinExistence type="predicted"/>
<keyword evidence="2" id="KW-0472">Membrane</keyword>
<reference evidence="3 4" key="1">
    <citation type="submission" date="2019-03" db="EMBL/GenBank/DDBJ databases">
        <title>Genomic Encyclopedia of Type Strains, Phase IV (KMG-IV): sequencing the most valuable type-strain genomes for metagenomic binning, comparative biology and taxonomic classification.</title>
        <authorList>
            <person name="Goeker M."/>
        </authorList>
    </citation>
    <scope>NUCLEOTIDE SEQUENCE [LARGE SCALE GENOMIC DNA]</scope>
    <source>
        <strain evidence="3 4">DSM 44684</strain>
    </source>
</reference>
<protein>
    <recommendedName>
        <fullName evidence="5">DUF4878 domain-containing protein</fullName>
    </recommendedName>
</protein>
<dbReference type="EMBL" id="SMFR01000002">
    <property type="protein sequence ID" value="TCJ96329.1"/>
    <property type="molecule type" value="Genomic_DNA"/>
</dbReference>
<evidence type="ECO:0008006" key="5">
    <source>
        <dbReference type="Google" id="ProtNLM"/>
    </source>
</evidence>
<keyword evidence="2" id="KW-1133">Transmembrane helix</keyword>
<keyword evidence="2" id="KW-0812">Transmembrane</keyword>
<evidence type="ECO:0000313" key="4">
    <source>
        <dbReference type="Proteomes" id="UP000294856"/>
    </source>
</evidence>
<feature type="transmembrane region" description="Helical" evidence="2">
    <location>
        <begin position="72"/>
        <end position="93"/>
    </location>
</feature>
<gene>
    <name evidence="3" type="ORF">DFR71_2356</name>
</gene>
<comment type="caution">
    <text evidence="3">The sequence shown here is derived from an EMBL/GenBank/DDBJ whole genome shotgun (WGS) entry which is preliminary data.</text>
</comment>